<accession>A0A2P2KAB1</accession>
<organism evidence="1">
    <name type="scientific">Rhizophora mucronata</name>
    <name type="common">Asiatic mangrove</name>
    <dbReference type="NCBI Taxonomy" id="61149"/>
    <lineage>
        <taxon>Eukaryota</taxon>
        <taxon>Viridiplantae</taxon>
        <taxon>Streptophyta</taxon>
        <taxon>Embryophyta</taxon>
        <taxon>Tracheophyta</taxon>
        <taxon>Spermatophyta</taxon>
        <taxon>Magnoliopsida</taxon>
        <taxon>eudicotyledons</taxon>
        <taxon>Gunneridae</taxon>
        <taxon>Pentapetalae</taxon>
        <taxon>rosids</taxon>
        <taxon>fabids</taxon>
        <taxon>Malpighiales</taxon>
        <taxon>Rhizophoraceae</taxon>
        <taxon>Rhizophora</taxon>
    </lineage>
</organism>
<evidence type="ECO:0000313" key="1">
    <source>
        <dbReference type="EMBL" id="MBX02655.1"/>
    </source>
</evidence>
<name>A0A2P2KAB1_RHIMU</name>
<dbReference type="EMBL" id="GGEC01022171">
    <property type="protein sequence ID" value="MBX02655.1"/>
    <property type="molecule type" value="Transcribed_RNA"/>
</dbReference>
<sequence length="59" mass="7076">MKLAVICHHCLLLEESLHWPMSLLLNRTDQTRKLRRAGGRHHKIKLVLHARYRQLVDRN</sequence>
<dbReference type="AlphaFoldDB" id="A0A2P2KAB1"/>
<reference evidence="1" key="1">
    <citation type="submission" date="2018-02" db="EMBL/GenBank/DDBJ databases">
        <title>Rhizophora mucronata_Transcriptome.</title>
        <authorList>
            <person name="Meera S.P."/>
            <person name="Sreeshan A."/>
            <person name="Augustine A."/>
        </authorList>
    </citation>
    <scope>NUCLEOTIDE SEQUENCE</scope>
    <source>
        <tissue evidence="1">Leaf</tissue>
    </source>
</reference>
<proteinExistence type="predicted"/>
<protein>
    <submittedName>
        <fullName evidence="1">Uncharacterized protein MANES_09G123900</fullName>
    </submittedName>
</protein>